<dbReference type="GO" id="GO:0005524">
    <property type="term" value="F:ATP binding"/>
    <property type="evidence" value="ECO:0007669"/>
    <property type="project" value="UniProtKB-KW"/>
</dbReference>
<dbReference type="Gene3D" id="3.40.50.300">
    <property type="entry name" value="P-loop containing nucleotide triphosphate hydrolases"/>
    <property type="match status" value="1"/>
</dbReference>
<dbReference type="AlphaFoldDB" id="A0A935C1K4"/>
<dbReference type="InterPro" id="IPR011990">
    <property type="entry name" value="TPR-like_helical_dom_sf"/>
</dbReference>
<dbReference type="Pfam" id="PF00931">
    <property type="entry name" value="NB-ARC"/>
    <property type="match status" value="1"/>
</dbReference>
<comment type="caution">
    <text evidence="2">The sequence shown here is derived from an EMBL/GenBank/DDBJ whole genome shotgun (WGS) entry which is preliminary data.</text>
</comment>
<dbReference type="Gene3D" id="1.25.40.10">
    <property type="entry name" value="Tetratricopeptide repeat domain"/>
    <property type="match status" value="1"/>
</dbReference>
<dbReference type="RefSeq" id="WP_201427659.1">
    <property type="nucleotide sequence ID" value="NZ_JAEQMG010000089.1"/>
</dbReference>
<dbReference type="SUPFAM" id="SSF52540">
    <property type="entry name" value="P-loop containing nucleoside triphosphate hydrolases"/>
    <property type="match status" value="1"/>
</dbReference>
<dbReference type="InterPro" id="IPR027417">
    <property type="entry name" value="P-loop_NTPase"/>
</dbReference>
<organism evidence="2 3">
    <name type="scientific">Ruminococcus difficilis</name>
    <dbReference type="NCBI Taxonomy" id="2763069"/>
    <lineage>
        <taxon>Bacteria</taxon>
        <taxon>Bacillati</taxon>
        <taxon>Bacillota</taxon>
        <taxon>Clostridia</taxon>
        <taxon>Eubacteriales</taxon>
        <taxon>Oscillospiraceae</taxon>
        <taxon>Ruminococcus</taxon>
    </lineage>
</organism>
<proteinExistence type="predicted"/>
<dbReference type="CDD" id="cd00009">
    <property type="entry name" value="AAA"/>
    <property type="match status" value="1"/>
</dbReference>
<keyword evidence="2" id="KW-0067">ATP-binding</keyword>
<reference evidence="2" key="1">
    <citation type="submission" date="2021-01" db="EMBL/GenBank/DDBJ databases">
        <title>Genome public.</title>
        <authorList>
            <person name="Liu C."/>
            <person name="Sun Q."/>
        </authorList>
    </citation>
    <scope>NUCLEOTIDE SEQUENCE</scope>
    <source>
        <strain evidence="2">M6</strain>
    </source>
</reference>
<dbReference type="EMBL" id="JAEQMG010000089">
    <property type="protein sequence ID" value="MBK6088829.1"/>
    <property type="molecule type" value="Genomic_DNA"/>
</dbReference>
<dbReference type="SUPFAM" id="SSF48452">
    <property type="entry name" value="TPR-like"/>
    <property type="match status" value="1"/>
</dbReference>
<keyword evidence="2" id="KW-0547">Nucleotide-binding</keyword>
<protein>
    <submittedName>
        <fullName evidence="2">ATP-binding protein</fullName>
    </submittedName>
</protein>
<name>A0A935C1K4_9FIRM</name>
<feature type="domain" description="NB-ARC" evidence="1">
    <location>
        <begin position="199"/>
        <end position="311"/>
    </location>
</feature>
<gene>
    <name evidence="2" type="ORF">JKK62_09245</name>
</gene>
<accession>A0A935C1K4</accession>
<dbReference type="Proteomes" id="UP000633365">
    <property type="component" value="Unassembled WGS sequence"/>
</dbReference>
<dbReference type="InterPro" id="IPR002182">
    <property type="entry name" value="NB-ARC"/>
</dbReference>
<evidence type="ECO:0000259" key="1">
    <source>
        <dbReference type="Pfam" id="PF00931"/>
    </source>
</evidence>
<sequence>MERCDFSSVITIISDHISESKRGNQSDLMYALFDTFATDEINIEETFDEGAVCRWVNGVRKISPKITKYYSDNNKKSCLSSDIEQNILPMMYDSDMAVREIYDLVIYDTTISDGVKQKLTAGYPFSNSKEKADFLSAVLCFSMERNFIKREPEKSSLKDYGALSPFVKNLIYGAEVPKPCRYFCDRAGEQSELHFMLSEYGKVFLQGIPGIGKSELAKAYAQSFKKEYTNIIYINYSGSLKNDIIKLDFAEDYNANEPEADRFRRHDRFLRSLKDDSLIIIDNFNTVASDDETLSTVLAYSCRILFTTRSRFDEYNDSYTIEEMPDDELLGLMGSLYSEADNHSEILREIIHTVHNHTFAVELSARLLEVGILAPDQLLEKLRAEKAAMDSEDKISAKKDGKSRKATYYTHIHTLFSLYKLSKVESEVMRNLALAPHNGVHAKLFALWLELKNMNAINDLIESGFVKELPGRMIALHPMIQEIALDEMKPSVVNCSIFLQSLQTICMCHGNDVLYYKQLFEMIDSIVDLIDNDDMKTYLLFLEDVFPYCEKYENHHLMQKVTDILSSLLKDSNVGADKDRALLYDYLAIVADDPLVSIQYEERAISTIKKVHSGNIVLVCNLYTNLSHFYHMSGNIKSALDNMGTALQLAKKFKIENHHDNLVRRRNYATFLVAAGQPLYALAELMKLSEVIEYHYSNQSLDYAMVQEDMGKIFCCLGKKEQASKHFKYAFHLYKIHFQSEPERIEAKKQEMIMYLSMEKLM</sequence>
<evidence type="ECO:0000313" key="3">
    <source>
        <dbReference type="Proteomes" id="UP000633365"/>
    </source>
</evidence>
<keyword evidence="3" id="KW-1185">Reference proteome</keyword>
<evidence type="ECO:0000313" key="2">
    <source>
        <dbReference type="EMBL" id="MBK6088829.1"/>
    </source>
</evidence>